<evidence type="ECO:0000256" key="11">
    <source>
        <dbReference type="ARBA" id="ARBA00049117"/>
    </source>
</evidence>
<keyword evidence="4" id="KW-1017">Isopeptide bond</keyword>
<evidence type="ECO:0000256" key="4">
    <source>
        <dbReference type="ARBA" id="ARBA00022499"/>
    </source>
</evidence>
<evidence type="ECO:0000256" key="2">
    <source>
        <dbReference type="ARBA" id="ARBA00007756"/>
    </source>
</evidence>
<dbReference type="InterPro" id="IPR006762">
    <property type="entry name" value="Gtr1_RagA"/>
</dbReference>
<comment type="catalytic activity">
    <reaction evidence="11">
        <text>GTP + H2O = GDP + phosphate + H(+)</text>
        <dbReference type="Rhea" id="RHEA:19669"/>
        <dbReference type="ChEBI" id="CHEBI:15377"/>
        <dbReference type="ChEBI" id="CHEBI:15378"/>
        <dbReference type="ChEBI" id="CHEBI:37565"/>
        <dbReference type="ChEBI" id="CHEBI:43474"/>
        <dbReference type="ChEBI" id="CHEBI:58189"/>
    </reaction>
    <physiologicalReaction direction="left-to-right" evidence="11">
        <dbReference type="Rhea" id="RHEA:19670"/>
    </physiologicalReaction>
</comment>
<keyword evidence="9" id="KW-0472">Membrane</keyword>
<comment type="function">
    <text evidence="12">Guanine nucleotide-binding protein that plays a crucial role in the cellular response to amino acid availability through regulation of the mTORC1 signaling cascade.</text>
</comment>
<keyword evidence="5 12" id="KW-0547">Nucleotide-binding</keyword>
<protein>
    <recommendedName>
        <fullName evidence="12">Ras-related GTP-binding protein</fullName>
    </recommendedName>
</protein>
<organism evidence="13 14">
    <name type="scientific">Apteryx owenii</name>
    <name type="common">Little spotted kiwi</name>
    <dbReference type="NCBI Taxonomy" id="8824"/>
    <lineage>
        <taxon>Eukaryota</taxon>
        <taxon>Metazoa</taxon>
        <taxon>Chordata</taxon>
        <taxon>Craniata</taxon>
        <taxon>Vertebrata</taxon>
        <taxon>Euteleostomi</taxon>
        <taxon>Archelosauria</taxon>
        <taxon>Archosauria</taxon>
        <taxon>Dinosauria</taxon>
        <taxon>Saurischia</taxon>
        <taxon>Theropoda</taxon>
        <taxon>Coelurosauria</taxon>
        <taxon>Aves</taxon>
        <taxon>Palaeognathae</taxon>
        <taxon>Apterygiformes</taxon>
        <taxon>Apterygidae</taxon>
        <taxon>Apteryx</taxon>
    </lineage>
</organism>
<dbReference type="GO" id="GO:0005634">
    <property type="term" value="C:nucleus"/>
    <property type="evidence" value="ECO:0007669"/>
    <property type="project" value="TreeGrafter"/>
</dbReference>
<dbReference type="GO" id="GO:0009267">
    <property type="term" value="P:cellular response to starvation"/>
    <property type="evidence" value="ECO:0007669"/>
    <property type="project" value="TreeGrafter"/>
</dbReference>
<evidence type="ECO:0000313" key="13">
    <source>
        <dbReference type="Ensembl" id="ENSAOWP00000021795.1"/>
    </source>
</evidence>
<dbReference type="InterPro" id="IPR027417">
    <property type="entry name" value="P-loop_NTPase"/>
</dbReference>
<dbReference type="InterPro" id="IPR039397">
    <property type="entry name" value="RagA/B"/>
</dbReference>
<reference evidence="13" key="2">
    <citation type="submission" date="2025-09" db="UniProtKB">
        <authorList>
            <consortium name="Ensembl"/>
        </authorList>
    </citation>
    <scope>IDENTIFICATION</scope>
</reference>
<dbReference type="AlphaFoldDB" id="A0A8B9Q3H6"/>
<dbReference type="SUPFAM" id="SSF52540">
    <property type="entry name" value="P-loop containing nucleoside triphosphate hydrolases"/>
    <property type="match status" value="1"/>
</dbReference>
<proteinExistence type="inferred from homology"/>
<dbReference type="Gene3D" id="3.30.450.190">
    <property type="match status" value="2"/>
</dbReference>
<keyword evidence="3 12" id="KW-0963">Cytoplasm</keyword>
<evidence type="ECO:0000256" key="12">
    <source>
        <dbReference type="RuleBase" id="RU367014"/>
    </source>
</evidence>
<dbReference type="PANTHER" id="PTHR11259:SF1">
    <property type="entry name" value="RAS-RELATED GTP-BINDING PROTEIN"/>
    <property type="match status" value="1"/>
</dbReference>
<keyword evidence="7" id="KW-0832">Ubl conjugation</keyword>
<dbReference type="PANTHER" id="PTHR11259">
    <property type="entry name" value="RAS-RELATED GTP BINDING RAG/GTR YEAST"/>
    <property type="match status" value="1"/>
</dbReference>
<keyword evidence="14" id="KW-1185">Reference proteome</keyword>
<evidence type="ECO:0000313" key="14">
    <source>
        <dbReference type="Proteomes" id="UP000694424"/>
    </source>
</evidence>
<evidence type="ECO:0000256" key="6">
    <source>
        <dbReference type="ARBA" id="ARBA00022801"/>
    </source>
</evidence>
<keyword evidence="6" id="KW-0378">Hydrolase</keyword>
<dbReference type="FunFam" id="3.40.50.300:FF:000276">
    <property type="entry name" value="Ras-related GTP-binding protein A"/>
    <property type="match status" value="1"/>
</dbReference>
<reference evidence="13" key="1">
    <citation type="submission" date="2025-08" db="UniProtKB">
        <authorList>
            <consortium name="Ensembl"/>
        </authorList>
    </citation>
    <scope>IDENTIFICATION</scope>
</reference>
<keyword evidence="10 12" id="KW-0458">Lysosome</keyword>
<dbReference type="GO" id="GO:0012505">
    <property type="term" value="C:endomembrane system"/>
    <property type="evidence" value="ECO:0007669"/>
    <property type="project" value="UniProtKB-SubCell"/>
</dbReference>
<evidence type="ECO:0000256" key="10">
    <source>
        <dbReference type="ARBA" id="ARBA00023228"/>
    </source>
</evidence>
<sequence>MTLLWVMPSTAMKKKVLLMGKSGSGKTSMRSIIFANYIARDTRRLGATIDVEHSHVRFLGNLVLNLWDCGGQDTFMENYFTSQRDNIFRNVEVLIYVFDVESRELEKDMHYYQSCLEAILQNSPDAKIFCLVHKMDLVQEDQRDLIFKEREEDLRRLSRPLECACFRTSIWDETLYKAWSSIVYQLIPNVQQLEMNLRNFAQIIEADEVLLFERATFLWGTKACMLLPDDKEGNGSVCRRLSTVLVISHYQCKEQRDIHRFEKISNIIKQFKLSCSKLAASFQSMEVRNSNFAAFIDIFTSNTYVMVVMSDPSIPSAATLINIRNARKHFEKLERVDGPKHSLLMR</sequence>
<name>A0A8B9Q3H6_APTOW</name>
<evidence type="ECO:0000256" key="3">
    <source>
        <dbReference type="ARBA" id="ARBA00022490"/>
    </source>
</evidence>
<evidence type="ECO:0000256" key="9">
    <source>
        <dbReference type="ARBA" id="ARBA00023136"/>
    </source>
</evidence>
<comment type="subcellular location">
    <subcellularLocation>
        <location evidence="12">Cytoplasm</location>
    </subcellularLocation>
    <subcellularLocation>
        <location evidence="12">Lysosome</location>
    </subcellularLocation>
    <subcellularLocation>
        <location evidence="1">Endomembrane system</location>
    </subcellularLocation>
</comment>
<dbReference type="GO" id="GO:0010507">
    <property type="term" value="P:negative regulation of autophagy"/>
    <property type="evidence" value="ECO:0007669"/>
    <property type="project" value="TreeGrafter"/>
</dbReference>
<keyword evidence="8 12" id="KW-0342">GTP-binding</keyword>
<dbReference type="Gene3D" id="3.40.50.300">
    <property type="entry name" value="P-loop containing nucleotide triphosphate hydrolases"/>
    <property type="match status" value="1"/>
</dbReference>
<evidence type="ECO:0000256" key="7">
    <source>
        <dbReference type="ARBA" id="ARBA00022843"/>
    </source>
</evidence>
<comment type="similarity">
    <text evidence="2 12">Belongs to the GTR/RAG GTP-binding protein family.</text>
</comment>
<dbReference type="GO" id="GO:1904263">
    <property type="term" value="P:positive regulation of TORC1 signaling"/>
    <property type="evidence" value="ECO:0007669"/>
    <property type="project" value="TreeGrafter"/>
</dbReference>
<dbReference type="Proteomes" id="UP000694424">
    <property type="component" value="Unplaced"/>
</dbReference>
<dbReference type="FunFam" id="3.30.450.190:FF:000002">
    <property type="entry name" value="Ras-related GTP-binding protein A"/>
    <property type="match status" value="1"/>
</dbReference>
<accession>A0A8B9Q3H6</accession>
<evidence type="ECO:0000256" key="1">
    <source>
        <dbReference type="ARBA" id="ARBA00004308"/>
    </source>
</evidence>
<dbReference type="GO" id="GO:0071230">
    <property type="term" value="P:cellular response to amino acid stimulus"/>
    <property type="evidence" value="ECO:0007669"/>
    <property type="project" value="UniProtKB-UniRule"/>
</dbReference>
<evidence type="ECO:0000256" key="5">
    <source>
        <dbReference type="ARBA" id="ARBA00022741"/>
    </source>
</evidence>
<dbReference type="GO" id="GO:1990131">
    <property type="term" value="C:Gtr1-Gtr2 GTPase complex"/>
    <property type="evidence" value="ECO:0007669"/>
    <property type="project" value="TreeGrafter"/>
</dbReference>
<dbReference type="GO" id="GO:0005525">
    <property type="term" value="F:GTP binding"/>
    <property type="evidence" value="ECO:0007669"/>
    <property type="project" value="UniProtKB-UniRule"/>
</dbReference>
<dbReference type="Pfam" id="PF04670">
    <property type="entry name" value="Gtr1_RagA"/>
    <property type="match status" value="1"/>
</dbReference>
<dbReference type="GO" id="GO:0005764">
    <property type="term" value="C:lysosome"/>
    <property type="evidence" value="ECO:0007669"/>
    <property type="project" value="UniProtKB-SubCell"/>
</dbReference>
<dbReference type="CDD" id="cd11384">
    <property type="entry name" value="RagA_like"/>
    <property type="match status" value="1"/>
</dbReference>
<dbReference type="Ensembl" id="ENSAOWT00000024678.1">
    <property type="protein sequence ID" value="ENSAOWP00000021795.1"/>
    <property type="gene ID" value="ENSAOWG00000014737.1"/>
</dbReference>
<dbReference type="GO" id="GO:0003924">
    <property type="term" value="F:GTPase activity"/>
    <property type="evidence" value="ECO:0007669"/>
    <property type="project" value="TreeGrafter"/>
</dbReference>
<evidence type="ECO:0000256" key="8">
    <source>
        <dbReference type="ARBA" id="ARBA00023134"/>
    </source>
</evidence>